<accession>A0A8T2U111</accession>
<protein>
    <recommendedName>
        <fullName evidence="10">Malectin-like domain-containing protein</fullName>
    </recommendedName>
</protein>
<feature type="region of interest" description="Disordered" evidence="8">
    <location>
        <begin position="616"/>
        <end position="636"/>
    </location>
</feature>
<dbReference type="InterPro" id="IPR024788">
    <property type="entry name" value="Malectin-like_Carb-bd_dom"/>
</dbReference>
<evidence type="ECO:0000256" key="6">
    <source>
        <dbReference type="ARBA" id="ARBA00022989"/>
    </source>
</evidence>
<dbReference type="FunFam" id="3.80.10.10:FF:000129">
    <property type="entry name" value="Leucine-rich repeat receptor-like kinase"/>
    <property type="match status" value="1"/>
</dbReference>
<keyword evidence="2" id="KW-0433">Leucine-rich repeat</keyword>
<proteinExistence type="predicted"/>
<evidence type="ECO:0000256" key="8">
    <source>
        <dbReference type="SAM" id="MobiDB-lite"/>
    </source>
</evidence>
<evidence type="ECO:0000256" key="4">
    <source>
        <dbReference type="ARBA" id="ARBA00022729"/>
    </source>
</evidence>
<dbReference type="AlphaFoldDB" id="A0A8T2U111"/>
<dbReference type="PANTHER" id="PTHR45631:SF191">
    <property type="entry name" value="DI-GLUCOSE BINDING PROTEIN WITH LEUCINE-RICH REPEAT DOMAIN-CONTAINING PROTEIN"/>
    <property type="match status" value="1"/>
</dbReference>
<reference evidence="11" key="1">
    <citation type="submission" date="2021-08" db="EMBL/GenBank/DDBJ databases">
        <title>WGS assembly of Ceratopteris richardii.</title>
        <authorList>
            <person name="Marchant D.B."/>
            <person name="Chen G."/>
            <person name="Jenkins J."/>
            <person name="Shu S."/>
            <person name="Leebens-Mack J."/>
            <person name="Grimwood J."/>
            <person name="Schmutz J."/>
            <person name="Soltis P."/>
            <person name="Soltis D."/>
            <person name="Chen Z.-H."/>
        </authorList>
    </citation>
    <scope>NUCLEOTIDE SEQUENCE</scope>
    <source>
        <strain evidence="11">Whitten #5841</strain>
        <tissue evidence="11">Leaf</tissue>
    </source>
</reference>
<evidence type="ECO:0000256" key="2">
    <source>
        <dbReference type="ARBA" id="ARBA00022614"/>
    </source>
</evidence>
<evidence type="ECO:0000256" key="9">
    <source>
        <dbReference type="SAM" id="Phobius"/>
    </source>
</evidence>
<dbReference type="Pfam" id="PF12819">
    <property type="entry name" value="Malectin_like"/>
    <property type="match status" value="1"/>
</dbReference>
<feature type="domain" description="Malectin-like" evidence="10">
    <location>
        <begin position="55"/>
        <end position="386"/>
    </location>
</feature>
<keyword evidence="7 9" id="KW-0472">Membrane</keyword>
<dbReference type="PANTHER" id="PTHR45631">
    <property type="entry name" value="OS07G0107800 PROTEIN-RELATED"/>
    <property type="match status" value="1"/>
</dbReference>
<keyword evidence="6 9" id="KW-1133">Transmembrane helix</keyword>
<name>A0A8T2U111_CERRI</name>
<keyword evidence="4" id="KW-0732">Signal</keyword>
<dbReference type="SUPFAM" id="SSF52058">
    <property type="entry name" value="L domain-like"/>
    <property type="match status" value="1"/>
</dbReference>
<feature type="transmembrane region" description="Helical" evidence="9">
    <location>
        <begin position="576"/>
        <end position="597"/>
    </location>
</feature>
<dbReference type="Gene3D" id="3.80.10.10">
    <property type="entry name" value="Ribonuclease Inhibitor"/>
    <property type="match status" value="1"/>
</dbReference>
<evidence type="ECO:0000313" key="11">
    <source>
        <dbReference type="EMBL" id="KAH7427345.1"/>
    </source>
</evidence>
<dbReference type="Proteomes" id="UP000825935">
    <property type="component" value="Chromosome 10"/>
</dbReference>
<gene>
    <name evidence="11" type="ORF">KP509_10G040400</name>
</gene>
<evidence type="ECO:0000256" key="3">
    <source>
        <dbReference type="ARBA" id="ARBA00022692"/>
    </source>
</evidence>
<dbReference type="InterPro" id="IPR032675">
    <property type="entry name" value="LRR_dom_sf"/>
</dbReference>
<dbReference type="OMA" id="WHYIVEN"/>
<organism evidence="11 12">
    <name type="scientific">Ceratopteris richardii</name>
    <name type="common">Triangle waterfern</name>
    <dbReference type="NCBI Taxonomy" id="49495"/>
    <lineage>
        <taxon>Eukaryota</taxon>
        <taxon>Viridiplantae</taxon>
        <taxon>Streptophyta</taxon>
        <taxon>Embryophyta</taxon>
        <taxon>Tracheophyta</taxon>
        <taxon>Polypodiopsida</taxon>
        <taxon>Polypodiidae</taxon>
        <taxon>Polypodiales</taxon>
        <taxon>Pteridineae</taxon>
        <taxon>Pteridaceae</taxon>
        <taxon>Parkerioideae</taxon>
        <taxon>Ceratopteris</taxon>
    </lineage>
</organism>
<evidence type="ECO:0000256" key="5">
    <source>
        <dbReference type="ARBA" id="ARBA00022737"/>
    </source>
</evidence>
<dbReference type="EMBL" id="CM035415">
    <property type="protein sequence ID" value="KAH7427345.1"/>
    <property type="molecule type" value="Genomic_DNA"/>
</dbReference>
<evidence type="ECO:0000313" key="12">
    <source>
        <dbReference type="Proteomes" id="UP000825935"/>
    </source>
</evidence>
<evidence type="ECO:0000259" key="10">
    <source>
        <dbReference type="Pfam" id="PF12819"/>
    </source>
</evidence>
<dbReference type="InterPro" id="IPR001611">
    <property type="entry name" value="Leu-rich_rpt"/>
</dbReference>
<dbReference type="Gene3D" id="2.60.120.430">
    <property type="entry name" value="Galactose-binding lectin"/>
    <property type="match status" value="2"/>
</dbReference>
<evidence type="ECO:0000256" key="7">
    <source>
        <dbReference type="ARBA" id="ARBA00023136"/>
    </source>
</evidence>
<comment type="caution">
    <text evidence="11">The sequence shown here is derived from an EMBL/GenBank/DDBJ whole genome shotgun (WGS) entry which is preliminary data.</text>
</comment>
<dbReference type="OrthoDB" id="2018673at2759"/>
<keyword evidence="3 9" id="KW-0812">Transmembrane</keyword>
<keyword evidence="12" id="KW-1185">Reference proteome</keyword>
<evidence type="ECO:0000256" key="1">
    <source>
        <dbReference type="ARBA" id="ARBA00004167"/>
    </source>
</evidence>
<sequence>MWGDLSIALVCSAISLDCLSKLHHCYLIDLKLYILSADKIDSHVLSSIIDFTIRIDCGGSSNFTNEFNQTWIADQFYTGGIKVQLPDQQKFKFSQEKTLRSFPITGGKKNCYEVGVPNGVYYVRMFFVYDNYDNETHAPSFDVSIEGTVVFSWGSEAWTEDNIKFGAYSDVFTPIEDSVATICFYSIGTDSPLVGALELVQVDPNCYNKVLHENILLVNYGRFTGGSSSFGAGMSKETDITGRAWDTDLDFTQSAANRVVLTTDQGIKNANRAPNYFPMYLYQRAHTLSYEDTLEFLLPIDPKLDYMLWFHFAEIDPKISASRQRVFDIVVSGKIVFHNVDIYKEVGNYAVYDLQFTARNLTNATLSVKLVPHTGAPLISGLENYALLPKEVPTDPIDVKAMRAIKRSLLIPERMGWNGDPCAPQNWDAWEGVTCNHGESKEILILTHLVLSNQGLQGSIDSEITGLKHLLSLNLSNNLIKGGIPEGLGKGLLRVVDLSFNQLSGPIPRSLSSSNLRTVLLNGNRLSGEVSEALYSIGVTGGYVNLSDNDALCGVPSLPACSLLWEGSHMSIGSKVAIAFGVIAGVALTLVAAYIIIKRKNSEDYKFGLPHKLASSGRGTRYNRQKSRPKYEGDSSPYVRNIFNRLGGRDHSI</sequence>
<keyword evidence="5" id="KW-0677">Repeat</keyword>
<comment type="subcellular location">
    <subcellularLocation>
        <location evidence="1">Membrane</location>
        <topology evidence="1">Single-pass membrane protein</topology>
    </subcellularLocation>
</comment>
<dbReference type="Pfam" id="PF00560">
    <property type="entry name" value="LRR_1"/>
    <property type="match status" value="2"/>
</dbReference>
<dbReference type="GO" id="GO:0016020">
    <property type="term" value="C:membrane"/>
    <property type="evidence" value="ECO:0007669"/>
    <property type="project" value="UniProtKB-SubCell"/>
</dbReference>